<evidence type="ECO:0008006" key="4">
    <source>
        <dbReference type="Google" id="ProtNLM"/>
    </source>
</evidence>
<proteinExistence type="predicted"/>
<feature type="compositionally biased region" description="Pro residues" evidence="1">
    <location>
        <begin position="329"/>
        <end position="340"/>
    </location>
</feature>
<feature type="compositionally biased region" description="Basic and acidic residues" evidence="1">
    <location>
        <begin position="356"/>
        <end position="367"/>
    </location>
</feature>
<comment type="caution">
    <text evidence="2">The sequence shown here is derived from an EMBL/GenBank/DDBJ whole genome shotgun (WGS) entry which is preliminary data.</text>
</comment>
<sequence length="398" mass="42764">MTRPDGLSGGQSGSTRLVLHVGLPKTGTTYLQALLVRHRDALREAGVLYPYLRPQAMFLGAVEVRGSHEKFGLGAADVAGTWQALADRVRAHDGIAVISHEILGGAEPHEIAAALQPYSGLQVDVVVTARDLGRQTTAHWQEEVKLGSAASFADFERDQYLADHPEPPPRPHFWHAQDYAGALRRWSTFVPAQRVHLVTCPPPGAAPEVLWYRFAQACGIEVEAAAVVDPLAEAPANISLTREAIAVLRAVNAAVAGLLTPREHTQLVKRELGEGLLTSYSGTRPRAPASLTDVLVPAANRWRREIEASSHPVHGDLDDLSPLLAGPGEPAPDAVPPGVPDPAEVAALVEEVLRRVGQDRVDSRHDGAGNPGGLADSPRAVERLRRRLRLLRGRSVDS</sequence>
<evidence type="ECO:0000313" key="2">
    <source>
        <dbReference type="EMBL" id="MBF4766395.1"/>
    </source>
</evidence>
<name>A0A930YN97_9ACTN</name>
<dbReference type="SUPFAM" id="SSF52540">
    <property type="entry name" value="P-loop containing nucleoside triphosphate hydrolases"/>
    <property type="match status" value="1"/>
</dbReference>
<dbReference type="Proteomes" id="UP000660668">
    <property type="component" value="Unassembled WGS sequence"/>
</dbReference>
<feature type="compositionally biased region" description="Basic and acidic residues" evidence="1">
    <location>
        <begin position="307"/>
        <end position="317"/>
    </location>
</feature>
<reference evidence="2" key="1">
    <citation type="submission" date="2020-11" db="EMBL/GenBank/DDBJ databases">
        <title>Nocardioides cynanchi sp. nov., isolated from soil of rhizosphere of Cynanchum wilfordii.</title>
        <authorList>
            <person name="Lee J.-S."/>
            <person name="Suh M.K."/>
            <person name="Kim J.-S."/>
        </authorList>
    </citation>
    <scope>NUCLEOTIDE SEQUENCE</scope>
    <source>
        <strain evidence="2">KCTC 19276</strain>
    </source>
</reference>
<evidence type="ECO:0000256" key="1">
    <source>
        <dbReference type="SAM" id="MobiDB-lite"/>
    </source>
</evidence>
<dbReference type="AlphaFoldDB" id="A0A930YN97"/>
<dbReference type="Gene3D" id="3.40.50.300">
    <property type="entry name" value="P-loop containing nucleotide triphosphate hydrolases"/>
    <property type="match status" value="1"/>
</dbReference>
<dbReference type="RefSeq" id="WP_194694527.1">
    <property type="nucleotide sequence ID" value="NZ_JADKPO010000001.1"/>
</dbReference>
<accession>A0A930YN97</accession>
<keyword evidence="3" id="KW-1185">Reference proteome</keyword>
<evidence type="ECO:0000313" key="3">
    <source>
        <dbReference type="Proteomes" id="UP000660668"/>
    </source>
</evidence>
<feature type="region of interest" description="Disordered" evidence="1">
    <location>
        <begin position="307"/>
        <end position="341"/>
    </location>
</feature>
<dbReference type="EMBL" id="JADKPO010000001">
    <property type="protein sequence ID" value="MBF4766395.1"/>
    <property type="molecule type" value="Genomic_DNA"/>
</dbReference>
<protein>
    <recommendedName>
        <fullName evidence="4">Sulfotransferase family protein</fullName>
    </recommendedName>
</protein>
<organism evidence="2 3">
    <name type="scientific">Nocardioides agariphilus</name>
    <dbReference type="NCBI Taxonomy" id="433664"/>
    <lineage>
        <taxon>Bacteria</taxon>
        <taxon>Bacillati</taxon>
        <taxon>Actinomycetota</taxon>
        <taxon>Actinomycetes</taxon>
        <taxon>Propionibacteriales</taxon>
        <taxon>Nocardioidaceae</taxon>
        <taxon>Nocardioides</taxon>
    </lineage>
</organism>
<dbReference type="InterPro" id="IPR027417">
    <property type="entry name" value="P-loop_NTPase"/>
</dbReference>
<feature type="region of interest" description="Disordered" evidence="1">
    <location>
        <begin position="356"/>
        <end position="380"/>
    </location>
</feature>
<gene>
    <name evidence="2" type="ORF">ISU10_01280</name>
</gene>